<dbReference type="OMA" id="DSINVMF"/>
<feature type="signal peptide" evidence="1">
    <location>
        <begin position="1"/>
        <end position="22"/>
    </location>
</feature>
<sequence length="1158" mass="133828">MLKYIFLFFYAIFAYAPLEVESKFFENLTRPKLKIGKHPIKNNLKNGKSNISLDNIEKNIMKNVDSINVMFDPKYKKFVPSKSTKAHIVGGFSQNTSDPSDVERSKYEKALRFLEKLNSEMKVYSTKIIRELGMQEHSTLRNFRRASDLLKESLVTMHALDVIKNDKTVDFSKYNLEWYAKASLQEKYKTEKYIQRIMNKIFKTTSKKKKNIEKKKIDENIEQLENDLLMQRFVSESMNVSKLLKEHEGTSPNYMSPLHSDVCGQLGSIFLSFMFEKSFKSSINKEIPYFKKYLPRLKYRIQNMVHNGTLILVEKGLDDALYTFKLKVAEIMEKKFGFVDMCSGKCIAETINANYDLEDYKNEFKPTNTAQRRADMLKMLMYYYRHNLNNIETTADFILIMLLYLNSATEHTEKGFIDVSSIGTNDKFNLLNTTIDKRKKVKKNKKKSFLKIAPFNFFREEADEKYGNESIFAIDDIIKTCLLTKKSEHFNSLYETTKDLWNNIQSIYSASYGFVVSKKLKTKSFVTSRIRNVGFIFNWFNYNKNITPHVNFLVHNFSPLISVSLQLTFFISTMIEQYESTFLSNFSAALKKIFTLGASSAHPKNYADLVNFSEMDYLLRYSKADKTQRIITQTVKMLKKKFLSLPYTPTLLAQYISLFLSLWVFENEKNITLDNPNVSRFKKLFFLSYFVHNSGPVEKAVEIIYDRCRGKTDKIVLGCIYDYGGAKEKKILGFISKKCKPTRIPIRKRNIRKILKTVMSSLADPLDILKIAVDTATRCDHFGRSSSMDKNKKSKNKINYDLFVKSELSLRYICADVTRKLVKNTIRDVSRLKNISEAQSIIDRSFNSVQYLKIRNYRDKESSISIFCPFMEENDKHIKDLERSQISTFVHKNVGLLKILKGKIINLFKKSINIREGIKTDSPISIKVGTRKFNGFLFTGGYHLNMDNFEQNTLHIGLSKSRKVYDGERFVDELEILKIDGVKKIEMKGVDEDNERFYVLENNSKVSEFEYAILYPSANIIIFDGNNYISSSALRSMGLEYERIVWAGHAVGWTAEFALATVSENPLPIFDGHAWVLLDKLSVKSILGEFLPRDVRGSLLASTVNFVILNKDGKQILKNTTPVVSLKHATFTLSGILNFVIKAEKGKGNEIIVHTRIP</sequence>
<proteinExistence type="predicted"/>
<dbReference type="AlphaFoldDB" id="A0A1Y1JBW2"/>
<comment type="caution">
    <text evidence="2">The sequence shown here is derived from an EMBL/GenBank/DDBJ whole genome shotgun (WGS) entry which is preliminary data.</text>
</comment>
<dbReference type="EMBL" id="BDQF01000006">
    <property type="protein sequence ID" value="GAW79730.1"/>
    <property type="molecule type" value="Genomic_DNA"/>
</dbReference>
<name>A0A1Y1JBW2_PLAGO</name>
<gene>
    <name evidence="2" type="ORF">PGO_051400</name>
</gene>
<accession>A0A1Y1JBW2</accession>
<protein>
    <submittedName>
        <fullName evidence="2">Rhoptry neck protein 5</fullName>
    </submittedName>
</protein>
<evidence type="ECO:0000313" key="2">
    <source>
        <dbReference type="EMBL" id="GAW79730.1"/>
    </source>
</evidence>
<dbReference type="Proteomes" id="UP000195521">
    <property type="component" value="Unassembled WGS sequence"/>
</dbReference>
<dbReference type="OrthoDB" id="329794at2759"/>
<keyword evidence="1" id="KW-0732">Signal</keyword>
<organism evidence="2 3">
    <name type="scientific">Plasmodium gonderi</name>
    <dbReference type="NCBI Taxonomy" id="77519"/>
    <lineage>
        <taxon>Eukaryota</taxon>
        <taxon>Sar</taxon>
        <taxon>Alveolata</taxon>
        <taxon>Apicomplexa</taxon>
        <taxon>Aconoidasida</taxon>
        <taxon>Haemosporida</taxon>
        <taxon>Plasmodiidae</taxon>
        <taxon>Plasmodium</taxon>
        <taxon>Plasmodium (Plasmodium)</taxon>
    </lineage>
</organism>
<feature type="chain" id="PRO_5013141291" evidence="1">
    <location>
        <begin position="23"/>
        <end position="1158"/>
    </location>
</feature>
<dbReference type="RefSeq" id="XP_028542319.1">
    <property type="nucleotide sequence ID" value="XM_028686518.1"/>
</dbReference>
<dbReference type="GeneID" id="39746442"/>
<keyword evidence="3" id="KW-1185">Reference proteome</keyword>
<evidence type="ECO:0000313" key="3">
    <source>
        <dbReference type="Proteomes" id="UP000195521"/>
    </source>
</evidence>
<reference evidence="3" key="1">
    <citation type="submission" date="2017-04" db="EMBL/GenBank/DDBJ databases">
        <title>Plasmodium gonderi genome.</title>
        <authorList>
            <person name="Arisue N."/>
            <person name="Honma H."/>
            <person name="Kawai S."/>
            <person name="Tougan T."/>
            <person name="Tanabe K."/>
            <person name="Horii T."/>
        </authorList>
    </citation>
    <scope>NUCLEOTIDE SEQUENCE [LARGE SCALE GENOMIC DNA]</scope>
    <source>
        <strain evidence="3">ATCC 30045</strain>
    </source>
</reference>
<evidence type="ECO:0000256" key="1">
    <source>
        <dbReference type="SAM" id="SignalP"/>
    </source>
</evidence>